<dbReference type="Gene3D" id="3.30.450.40">
    <property type="match status" value="1"/>
</dbReference>
<dbReference type="Proteomes" id="UP000243468">
    <property type="component" value="Unassembled WGS sequence"/>
</dbReference>
<keyword evidence="1" id="KW-0805">Transcription regulation</keyword>
<dbReference type="SMART" id="SM00346">
    <property type="entry name" value="HTH_ICLR"/>
    <property type="match status" value="1"/>
</dbReference>
<dbReference type="GO" id="GO:0045892">
    <property type="term" value="P:negative regulation of DNA-templated transcription"/>
    <property type="evidence" value="ECO:0007669"/>
    <property type="project" value="TreeGrafter"/>
</dbReference>
<dbReference type="PROSITE" id="PS51077">
    <property type="entry name" value="HTH_ICLR"/>
    <property type="match status" value="1"/>
</dbReference>
<feature type="domain" description="IclR-ED" evidence="5">
    <location>
        <begin position="99"/>
        <end position="285"/>
    </location>
</feature>
<evidence type="ECO:0000313" key="7">
    <source>
        <dbReference type="Proteomes" id="UP000243468"/>
    </source>
</evidence>
<dbReference type="Gene3D" id="1.10.10.10">
    <property type="entry name" value="Winged helix-like DNA-binding domain superfamily/Winged helix DNA-binding domain"/>
    <property type="match status" value="1"/>
</dbReference>
<evidence type="ECO:0000256" key="3">
    <source>
        <dbReference type="ARBA" id="ARBA00023163"/>
    </source>
</evidence>
<keyword evidence="3" id="KW-0804">Transcription</keyword>
<dbReference type="GO" id="GO:0003700">
    <property type="term" value="F:DNA-binding transcription factor activity"/>
    <property type="evidence" value="ECO:0007669"/>
    <property type="project" value="TreeGrafter"/>
</dbReference>
<evidence type="ECO:0000313" key="6">
    <source>
        <dbReference type="EMBL" id="SDB89967.1"/>
    </source>
</evidence>
<dbReference type="SUPFAM" id="SSF46785">
    <property type="entry name" value="Winged helix' DNA-binding domain"/>
    <property type="match status" value="1"/>
</dbReference>
<protein>
    <submittedName>
        <fullName evidence="6">Transcriptional regulator, IclR family</fullName>
    </submittedName>
</protein>
<dbReference type="PANTHER" id="PTHR30136">
    <property type="entry name" value="HELIX-TURN-HELIX TRANSCRIPTIONAL REGULATOR, ICLR FAMILY"/>
    <property type="match status" value="1"/>
</dbReference>
<keyword evidence="2" id="KW-0238">DNA-binding</keyword>
<evidence type="ECO:0000259" key="4">
    <source>
        <dbReference type="PROSITE" id="PS51077"/>
    </source>
</evidence>
<feature type="domain" description="HTH iclR-type" evidence="4">
    <location>
        <begin position="37"/>
        <end position="98"/>
    </location>
</feature>
<dbReference type="SUPFAM" id="SSF55781">
    <property type="entry name" value="GAF domain-like"/>
    <property type="match status" value="1"/>
</dbReference>
<dbReference type="AlphaFoldDB" id="A0A1G6H6S1"/>
<name>A0A1G6H6S1_9GAMM</name>
<dbReference type="EMBL" id="FMYO01000001">
    <property type="protein sequence ID" value="SDB89967.1"/>
    <property type="molecule type" value="Genomic_DNA"/>
</dbReference>
<dbReference type="PROSITE" id="PS51078">
    <property type="entry name" value="ICLR_ED"/>
    <property type="match status" value="1"/>
</dbReference>
<dbReference type="InterPro" id="IPR005471">
    <property type="entry name" value="Tscrpt_reg_IclR_N"/>
</dbReference>
<dbReference type="Pfam" id="PF01614">
    <property type="entry name" value="IclR_C"/>
    <property type="match status" value="1"/>
</dbReference>
<dbReference type="Pfam" id="PF09339">
    <property type="entry name" value="HTH_IclR"/>
    <property type="match status" value="1"/>
</dbReference>
<dbReference type="InterPro" id="IPR014757">
    <property type="entry name" value="Tscrpt_reg_IclR_C"/>
</dbReference>
<dbReference type="InterPro" id="IPR029016">
    <property type="entry name" value="GAF-like_dom_sf"/>
</dbReference>
<evidence type="ECO:0000256" key="1">
    <source>
        <dbReference type="ARBA" id="ARBA00023015"/>
    </source>
</evidence>
<dbReference type="GO" id="GO:0003677">
    <property type="term" value="F:DNA binding"/>
    <property type="evidence" value="ECO:0007669"/>
    <property type="project" value="UniProtKB-KW"/>
</dbReference>
<proteinExistence type="predicted"/>
<evidence type="ECO:0000256" key="2">
    <source>
        <dbReference type="ARBA" id="ARBA00023125"/>
    </source>
</evidence>
<dbReference type="InterPro" id="IPR036388">
    <property type="entry name" value="WH-like_DNA-bd_sf"/>
</dbReference>
<gene>
    <name evidence="6" type="ORF">SAMN05421732_101777</name>
</gene>
<dbReference type="STRING" id="1226327.SAMN05421732_101777"/>
<reference evidence="7" key="1">
    <citation type="submission" date="2016-09" db="EMBL/GenBank/DDBJ databases">
        <authorList>
            <person name="Varghese N."/>
            <person name="Submissions S."/>
        </authorList>
    </citation>
    <scope>NUCLEOTIDE SEQUENCE [LARGE SCALE GENOMIC DNA]</scope>
    <source>
        <strain evidence="7">ANC 4667</strain>
    </source>
</reference>
<evidence type="ECO:0000259" key="5">
    <source>
        <dbReference type="PROSITE" id="PS51078"/>
    </source>
</evidence>
<dbReference type="InterPro" id="IPR036390">
    <property type="entry name" value="WH_DNA-bd_sf"/>
</dbReference>
<sequence length="288" mass="31939">MLSCGLIFGNQMASSRIGAIQNESCRLMSEEKTQGGVQSLEVGLGVLDALIAHRNPMMLKELAEALAMHPAKVHRYVVSLVRMNYAKQLEDGRYALGDQAWRLGLQCIQRTDVIQAAQPYIQALHREIHCGLQISRWTSQGPLIVQFIEPDQPVSVITRVGSIMPLLNSATGRAFASFMPENVVRPLLEREWQDKQKQGVQVYPANWNEFLNMKQDIVSQGAATVSGDMLVGVNSFCVPVFNIHGDIEFCIAALGNEAYLPMDFEHEKVRILKATAQALTDFVTKGQA</sequence>
<dbReference type="InterPro" id="IPR050707">
    <property type="entry name" value="HTH_MetabolicPath_Reg"/>
</dbReference>
<dbReference type="PANTHER" id="PTHR30136:SF8">
    <property type="entry name" value="TRANSCRIPTIONAL REGULATORY PROTEIN"/>
    <property type="match status" value="1"/>
</dbReference>
<accession>A0A1G6H6S1</accession>
<organism evidence="6 7">
    <name type="scientific">Acinetobacter kookii</name>
    <dbReference type="NCBI Taxonomy" id="1226327"/>
    <lineage>
        <taxon>Bacteria</taxon>
        <taxon>Pseudomonadati</taxon>
        <taxon>Pseudomonadota</taxon>
        <taxon>Gammaproteobacteria</taxon>
        <taxon>Moraxellales</taxon>
        <taxon>Moraxellaceae</taxon>
        <taxon>Acinetobacter</taxon>
    </lineage>
</organism>
<keyword evidence="7" id="KW-1185">Reference proteome</keyword>